<dbReference type="InterPro" id="IPR036390">
    <property type="entry name" value="WH_DNA-bd_sf"/>
</dbReference>
<evidence type="ECO:0000259" key="1">
    <source>
        <dbReference type="PROSITE" id="PS50995"/>
    </source>
</evidence>
<dbReference type="AlphaFoldDB" id="A0A4R6SPC7"/>
<dbReference type="Pfam" id="PF01047">
    <property type="entry name" value="MarR"/>
    <property type="match status" value="1"/>
</dbReference>
<organism evidence="2 3">
    <name type="scientific">Labedaea rhizosphaerae</name>
    <dbReference type="NCBI Taxonomy" id="598644"/>
    <lineage>
        <taxon>Bacteria</taxon>
        <taxon>Bacillati</taxon>
        <taxon>Actinomycetota</taxon>
        <taxon>Actinomycetes</taxon>
        <taxon>Pseudonocardiales</taxon>
        <taxon>Pseudonocardiaceae</taxon>
        <taxon>Labedaea</taxon>
    </lineage>
</organism>
<evidence type="ECO:0000313" key="2">
    <source>
        <dbReference type="EMBL" id="TDQ05322.1"/>
    </source>
</evidence>
<dbReference type="InterPro" id="IPR039422">
    <property type="entry name" value="MarR/SlyA-like"/>
</dbReference>
<keyword evidence="3" id="KW-1185">Reference proteome</keyword>
<proteinExistence type="predicted"/>
<dbReference type="GO" id="GO:0006950">
    <property type="term" value="P:response to stress"/>
    <property type="evidence" value="ECO:0007669"/>
    <property type="project" value="TreeGrafter"/>
</dbReference>
<dbReference type="SMART" id="SM00347">
    <property type="entry name" value="HTH_MARR"/>
    <property type="match status" value="1"/>
</dbReference>
<dbReference type="GO" id="GO:0003677">
    <property type="term" value="F:DNA binding"/>
    <property type="evidence" value="ECO:0007669"/>
    <property type="project" value="UniProtKB-KW"/>
</dbReference>
<dbReference type="InterPro" id="IPR000835">
    <property type="entry name" value="HTH_MarR-typ"/>
</dbReference>
<dbReference type="InterPro" id="IPR036388">
    <property type="entry name" value="WH-like_DNA-bd_sf"/>
</dbReference>
<gene>
    <name evidence="2" type="ORF">EV186_1011292</name>
</gene>
<dbReference type="PANTHER" id="PTHR33164:SF57">
    <property type="entry name" value="MARR-FAMILY TRANSCRIPTIONAL REGULATOR"/>
    <property type="match status" value="1"/>
</dbReference>
<dbReference type="GO" id="GO:0003700">
    <property type="term" value="F:DNA-binding transcription factor activity"/>
    <property type="evidence" value="ECO:0007669"/>
    <property type="project" value="InterPro"/>
</dbReference>
<comment type="caution">
    <text evidence="2">The sequence shown here is derived from an EMBL/GenBank/DDBJ whole genome shotgun (WGS) entry which is preliminary data.</text>
</comment>
<dbReference type="EMBL" id="SNXZ01000001">
    <property type="protein sequence ID" value="TDQ05322.1"/>
    <property type="molecule type" value="Genomic_DNA"/>
</dbReference>
<dbReference type="PROSITE" id="PS50995">
    <property type="entry name" value="HTH_MARR_2"/>
    <property type="match status" value="1"/>
</dbReference>
<feature type="domain" description="HTH marR-type" evidence="1">
    <location>
        <begin position="5"/>
        <end position="141"/>
    </location>
</feature>
<dbReference type="RefSeq" id="WP_166659039.1">
    <property type="nucleotide sequence ID" value="NZ_SNXZ01000001.1"/>
</dbReference>
<dbReference type="SUPFAM" id="SSF46785">
    <property type="entry name" value="Winged helix' DNA-binding domain"/>
    <property type="match status" value="1"/>
</dbReference>
<reference evidence="2 3" key="1">
    <citation type="submission" date="2019-03" db="EMBL/GenBank/DDBJ databases">
        <title>Genomic Encyclopedia of Type Strains, Phase IV (KMG-IV): sequencing the most valuable type-strain genomes for metagenomic binning, comparative biology and taxonomic classification.</title>
        <authorList>
            <person name="Goeker M."/>
        </authorList>
    </citation>
    <scope>NUCLEOTIDE SEQUENCE [LARGE SCALE GENOMIC DNA]</scope>
    <source>
        <strain evidence="2 3">DSM 45361</strain>
    </source>
</reference>
<accession>A0A4R6SPC7</accession>
<dbReference type="Proteomes" id="UP000295444">
    <property type="component" value="Unassembled WGS sequence"/>
</dbReference>
<dbReference type="Gene3D" id="1.10.10.10">
    <property type="entry name" value="Winged helix-like DNA-binding domain superfamily/Winged helix DNA-binding domain"/>
    <property type="match status" value="1"/>
</dbReference>
<protein>
    <submittedName>
        <fullName evidence="2">DNA-binding MarR family transcriptional regulator</fullName>
    </submittedName>
</protein>
<keyword evidence="2" id="KW-0238">DNA-binding</keyword>
<name>A0A4R6SPC7_LABRH</name>
<dbReference type="PANTHER" id="PTHR33164">
    <property type="entry name" value="TRANSCRIPTIONAL REGULATOR, MARR FAMILY"/>
    <property type="match status" value="1"/>
</dbReference>
<evidence type="ECO:0000313" key="3">
    <source>
        <dbReference type="Proteomes" id="UP000295444"/>
    </source>
</evidence>
<sequence>MNPSTDDYIALLRQIRTLAGLQHAGAQRTWRDQPELQQGAGKLLAELAYCGQARISDLAERRMVDASVISRQVAQLQKLGYIARHKAESDARVSLLTVTPSGQEALDRWREHQVELLRAALQGWDADRMHAATKVLEEINADFRAALEPGGPRAAAS</sequence>